<keyword evidence="2" id="KW-1133">Transmembrane helix</keyword>
<evidence type="ECO:0008006" key="6">
    <source>
        <dbReference type="Google" id="ProtNLM"/>
    </source>
</evidence>
<dbReference type="Proteomes" id="UP000327493">
    <property type="component" value="Chromosome 9"/>
</dbReference>
<name>A0A5J5D7H5_9PERO</name>
<feature type="compositionally biased region" description="Low complexity" evidence="1">
    <location>
        <begin position="519"/>
        <end position="534"/>
    </location>
</feature>
<keyword evidence="5" id="KW-1185">Reference proteome</keyword>
<dbReference type="AlphaFoldDB" id="A0A5J5D7H5"/>
<keyword evidence="3" id="KW-0732">Signal</keyword>
<accession>A0A5J5D7H5</accession>
<dbReference type="PANTHER" id="PTHR33538:SF1">
    <property type="entry name" value="PROTEIN BRAMBLEBERRY"/>
    <property type="match status" value="1"/>
</dbReference>
<gene>
    <name evidence="4" type="ORF">FQN60_012754</name>
</gene>
<reference evidence="4 5" key="1">
    <citation type="submission" date="2019-08" db="EMBL/GenBank/DDBJ databases">
        <title>A chromosome-level genome assembly, high-density linkage maps, and genome scans reveal the genomic architecture of hybrid incompatibilities underlying speciation via character displacement in darters (Percidae: Etheostominae).</title>
        <authorList>
            <person name="Moran R.L."/>
            <person name="Catchen J.M."/>
            <person name="Fuller R.C."/>
        </authorList>
    </citation>
    <scope>NUCLEOTIDE SEQUENCE [LARGE SCALE GENOMIC DNA]</scope>
    <source>
        <strain evidence="4">EspeVRDwgs_2016</strain>
        <tissue evidence="4">Muscle</tissue>
    </source>
</reference>
<comment type="caution">
    <text evidence="4">The sequence shown here is derived from an EMBL/GenBank/DDBJ whole genome shotgun (WGS) entry which is preliminary data.</text>
</comment>
<dbReference type="InterPro" id="IPR040346">
    <property type="entry name" value="GEX1/Brambleberry"/>
</dbReference>
<keyword evidence="2" id="KW-0472">Membrane</keyword>
<sequence length="573" mass="62558">MIHYVFLLCCVPAMTHLLTQRLYFLLVSVLACQCPGVSGLFEWLKGAAAPPPAPPPPPAVVPALLAKDAQFEMATTDERFLSEAKQLELSPLDSCHFKVVAQLKASCESLPEEQLAKLGVVLFNCQAAVEGRQTYPCTEEMTIKECTADMDSDTWNAYHIVSNRARSVCYATRQQLFRRRAEHTVNALISTATSQLETMKDLKEGQLELKELTAASLDKLLDGHSALQEQQGKLYEGQGQMESSLRDNLERLGQEKALIASGQELVAQLIQGITKRMENVSEHLQSQGSEVQDSHKAIVKDLADVRHQAQDIHQKIGLSLTAMWTCIAHTGYFVLCAVLLTFLRCPGFSRAMLLLTVPLNAMAEVNQQPALDLPCLSLLLVILSLGQWFVSHLWAYLQSGGEPAAPLPLASWAIVEPQKPVSSSSSSYPPSSTPQKDRSDGSIDQDDLLNQDSFISGNFGISAASPLHRKPIPESRFTPIIGTPNHSTPRLARVADIPVRDLGGVFDFVIDSHDSMNDSRSASPTPSVSNSSISGRQLCNGITKTGKVCKKRAVPGQDYCRVHEGGLTSYVAK</sequence>
<keyword evidence="2" id="KW-0812">Transmembrane</keyword>
<feature type="transmembrane region" description="Helical" evidence="2">
    <location>
        <begin position="322"/>
        <end position="343"/>
    </location>
</feature>
<evidence type="ECO:0000313" key="4">
    <source>
        <dbReference type="EMBL" id="KAA8589389.1"/>
    </source>
</evidence>
<dbReference type="PANTHER" id="PTHR33538">
    <property type="entry name" value="PROTEIN GAMETE EXPRESSED 1"/>
    <property type="match status" value="1"/>
</dbReference>
<feature type="compositionally biased region" description="Low complexity" evidence="1">
    <location>
        <begin position="420"/>
        <end position="434"/>
    </location>
</feature>
<evidence type="ECO:0000313" key="5">
    <source>
        <dbReference type="Proteomes" id="UP000327493"/>
    </source>
</evidence>
<proteinExistence type="predicted"/>
<organism evidence="4 5">
    <name type="scientific">Etheostoma spectabile</name>
    <name type="common">orangethroat darter</name>
    <dbReference type="NCBI Taxonomy" id="54343"/>
    <lineage>
        <taxon>Eukaryota</taxon>
        <taxon>Metazoa</taxon>
        <taxon>Chordata</taxon>
        <taxon>Craniata</taxon>
        <taxon>Vertebrata</taxon>
        <taxon>Euteleostomi</taxon>
        <taxon>Actinopterygii</taxon>
        <taxon>Neopterygii</taxon>
        <taxon>Teleostei</taxon>
        <taxon>Neoteleostei</taxon>
        <taxon>Acanthomorphata</taxon>
        <taxon>Eupercaria</taxon>
        <taxon>Perciformes</taxon>
        <taxon>Percoidei</taxon>
        <taxon>Percidae</taxon>
        <taxon>Etheostomatinae</taxon>
        <taxon>Etheostoma</taxon>
    </lineage>
</organism>
<feature type="region of interest" description="Disordered" evidence="1">
    <location>
        <begin position="420"/>
        <end position="447"/>
    </location>
</feature>
<evidence type="ECO:0000256" key="1">
    <source>
        <dbReference type="SAM" id="MobiDB-lite"/>
    </source>
</evidence>
<dbReference type="EMBL" id="VOFY01000009">
    <property type="protein sequence ID" value="KAA8589389.1"/>
    <property type="molecule type" value="Genomic_DNA"/>
</dbReference>
<evidence type="ECO:0000256" key="3">
    <source>
        <dbReference type="SAM" id="SignalP"/>
    </source>
</evidence>
<evidence type="ECO:0000256" key="2">
    <source>
        <dbReference type="SAM" id="Phobius"/>
    </source>
</evidence>
<feature type="chain" id="PRO_5023924025" description="Protein brambleberry" evidence="3">
    <location>
        <begin position="40"/>
        <end position="573"/>
    </location>
</feature>
<protein>
    <recommendedName>
        <fullName evidence="6">Protein brambleberry</fullName>
    </recommendedName>
</protein>
<feature type="region of interest" description="Disordered" evidence="1">
    <location>
        <begin position="515"/>
        <end position="535"/>
    </location>
</feature>
<feature type="signal peptide" evidence="3">
    <location>
        <begin position="1"/>
        <end position="39"/>
    </location>
</feature>